<accession>A0A953LAN0</accession>
<dbReference type="FunFam" id="2.60.40.1120:FF:000003">
    <property type="entry name" value="Outer membrane protein Omp121"/>
    <property type="match status" value="1"/>
</dbReference>
<dbReference type="EMBL" id="JAHVHU010000024">
    <property type="protein sequence ID" value="MBY5960135.1"/>
    <property type="molecule type" value="Genomic_DNA"/>
</dbReference>
<feature type="signal peptide" evidence="8">
    <location>
        <begin position="1"/>
        <end position="20"/>
    </location>
</feature>
<dbReference type="Gene3D" id="3.55.50.30">
    <property type="match status" value="1"/>
</dbReference>
<dbReference type="NCBIfam" id="TIGR04057">
    <property type="entry name" value="SusC_RagA_signa"/>
    <property type="match status" value="1"/>
</dbReference>
<sequence>MKISITFLLFSILGLQLVMANDGYGQGLEDEMVTLEFKGEILSQVLKEIEKQTEYRFAYNTNQVQGYLVNLERGKRNLVQTLDLILSGKPLQYKVVKDKFIVVSPVSRKKEVSIVPRLLTYQLPSQVLTIPPINVEGQVTDQNGEPLIGVNVQVKGTNKGTATDFEGKFSLQNINENAVLVVSYIGYENQEIALAGKTTVFITMIADSQLLDEVVIVGYGTMKKENMTGSVSTVTAKKIENRPITNAATALQGVSPGLVVTRQSGQPGNEDIKVQVRGVTSINGDVDPLLILDGISVPVNTLHSINPNDIANISVLKDAAAAAVYGAQASGGVILVTTKKGEKGKTVFNYSNLFGSSKFIHLPERSSLLEEMEYSNISFKNAGLGRAYSDADFERVNQGITSIIHPSDSNRYISFDPMDPAKQTVRSRTNMQTHNFSVRGGSEDFNFHGSLGYYNQQGAFKVGPDQYERYNARINLQTKLTKHLSFNSNVSYSVTERESPSRSVSSLLGLSYRYRSRYPIFTPEGRLSAEGGTSAANKPYAYLKEGGYNNENSNTLNGVFTVSAVDLIDGLRLRAIYGGQYNRRTNEIFERTVTLWGRFTPILKLNVPNELTQNQLSRTNNNLQFLADYNFKITNDHQFVFLGGYQFEESIYNLTKASAANLINNDLPILQLGDDATKQNSQSISEYAYQSGFARMNYSYQSKYVLEATVRVDESSRLAPGLRTKVFPSVSGSWNMHNENWLAESSIFSRLKLRASWGQLGSALGSGIGNYDFVNRLERGNALVLGSPEIRQTYYFQNEVPSNSLTWETVETMNSGVDLGFFSNKLQFSADYYVKYNRNMLTPVKLPATYGVGSSLINNGELKSWGWEIEMNYRNSLRNDLNYSFGFNVADNQNKLLSYEGQRTVEDWVVPILEGYPYRSLWGFKGAGLFQTEEEVENWAFQDARNGPGDQKYMDLNGDGVINIGGGTPDDPGDLVYLGTDQTRFNFGVTGGLEWKGFDFSFFLQGVGERVFFIHLDLANGQKQAWEQPLKVHLDYWSEDNRDAFFPRPYVGSGHNFKNSDKWLLDGAYVRLKNVQLGYALPDQVTSRLGMSNIRVFFSGQDLFTLSGMGIWKNSINPEFPYRVNWSYPMTSTVSMGLNITF</sequence>
<evidence type="ECO:0000313" key="10">
    <source>
        <dbReference type="EMBL" id="MBY5960135.1"/>
    </source>
</evidence>
<dbReference type="AlphaFoldDB" id="A0A953LAN0"/>
<evidence type="ECO:0000256" key="2">
    <source>
        <dbReference type="ARBA" id="ARBA00022448"/>
    </source>
</evidence>
<keyword evidence="6 7" id="KW-0998">Cell outer membrane</keyword>
<dbReference type="SUPFAM" id="SSF56935">
    <property type="entry name" value="Porins"/>
    <property type="match status" value="1"/>
</dbReference>
<dbReference type="RefSeq" id="WP_222581685.1">
    <property type="nucleotide sequence ID" value="NZ_JAHVHU010000024.1"/>
</dbReference>
<dbReference type="Proteomes" id="UP000753961">
    <property type="component" value="Unassembled WGS sequence"/>
</dbReference>
<protein>
    <submittedName>
        <fullName evidence="10">SusC/RagA family TonB-linked outer membrane protein</fullName>
    </submittedName>
</protein>
<gene>
    <name evidence="10" type="ORF">KUV50_18425</name>
</gene>
<keyword evidence="5 7" id="KW-0472">Membrane</keyword>
<dbReference type="Pfam" id="PF13715">
    <property type="entry name" value="CarbopepD_reg_2"/>
    <property type="match status" value="1"/>
</dbReference>
<dbReference type="InterPro" id="IPR012910">
    <property type="entry name" value="Plug_dom"/>
</dbReference>
<dbReference type="InterPro" id="IPR037066">
    <property type="entry name" value="Plug_dom_sf"/>
</dbReference>
<organism evidence="10 11">
    <name type="scientific">Membranihabitans marinus</name>
    <dbReference type="NCBI Taxonomy" id="1227546"/>
    <lineage>
        <taxon>Bacteria</taxon>
        <taxon>Pseudomonadati</taxon>
        <taxon>Bacteroidota</taxon>
        <taxon>Saprospiria</taxon>
        <taxon>Saprospirales</taxon>
        <taxon>Saprospiraceae</taxon>
        <taxon>Membranihabitans</taxon>
    </lineage>
</organism>
<evidence type="ECO:0000256" key="4">
    <source>
        <dbReference type="ARBA" id="ARBA00022692"/>
    </source>
</evidence>
<name>A0A953LAN0_9BACT</name>
<dbReference type="GO" id="GO:0009279">
    <property type="term" value="C:cell outer membrane"/>
    <property type="evidence" value="ECO:0007669"/>
    <property type="project" value="UniProtKB-SubCell"/>
</dbReference>
<dbReference type="NCBIfam" id="TIGR04056">
    <property type="entry name" value="OMP_RagA_SusC"/>
    <property type="match status" value="1"/>
</dbReference>
<evidence type="ECO:0000256" key="1">
    <source>
        <dbReference type="ARBA" id="ARBA00004571"/>
    </source>
</evidence>
<evidence type="ECO:0000256" key="3">
    <source>
        <dbReference type="ARBA" id="ARBA00022452"/>
    </source>
</evidence>
<evidence type="ECO:0000256" key="7">
    <source>
        <dbReference type="PROSITE-ProRule" id="PRU01360"/>
    </source>
</evidence>
<dbReference type="Pfam" id="PF07715">
    <property type="entry name" value="Plug"/>
    <property type="match status" value="1"/>
</dbReference>
<dbReference type="SUPFAM" id="SSF49464">
    <property type="entry name" value="Carboxypeptidase regulatory domain-like"/>
    <property type="match status" value="1"/>
</dbReference>
<dbReference type="SMART" id="SM00965">
    <property type="entry name" value="STN"/>
    <property type="match status" value="1"/>
</dbReference>
<evidence type="ECO:0000313" key="11">
    <source>
        <dbReference type="Proteomes" id="UP000753961"/>
    </source>
</evidence>
<evidence type="ECO:0000256" key="6">
    <source>
        <dbReference type="ARBA" id="ARBA00023237"/>
    </source>
</evidence>
<evidence type="ECO:0000259" key="9">
    <source>
        <dbReference type="SMART" id="SM00965"/>
    </source>
</evidence>
<dbReference type="PROSITE" id="PS52016">
    <property type="entry name" value="TONB_DEPENDENT_REC_3"/>
    <property type="match status" value="1"/>
</dbReference>
<evidence type="ECO:0000256" key="5">
    <source>
        <dbReference type="ARBA" id="ARBA00023136"/>
    </source>
</evidence>
<dbReference type="InterPro" id="IPR008969">
    <property type="entry name" value="CarboxyPept-like_regulatory"/>
</dbReference>
<feature type="domain" description="Secretin/TonB short N-terminal" evidence="9">
    <location>
        <begin position="55"/>
        <end position="106"/>
    </location>
</feature>
<dbReference type="InterPro" id="IPR039426">
    <property type="entry name" value="TonB-dep_rcpt-like"/>
</dbReference>
<dbReference type="InterPro" id="IPR023996">
    <property type="entry name" value="TonB-dep_OMP_SusC/RagA"/>
</dbReference>
<reference evidence="10" key="1">
    <citation type="submission" date="2021-06" db="EMBL/GenBank/DDBJ databases">
        <title>44 bacteria genomes isolated from Dapeng, Shenzhen.</title>
        <authorList>
            <person name="Zheng W."/>
            <person name="Yu S."/>
            <person name="Huang Y."/>
        </authorList>
    </citation>
    <scope>NUCLEOTIDE SEQUENCE</scope>
    <source>
        <strain evidence="10">DP5N28-2</strain>
    </source>
</reference>
<keyword evidence="11" id="KW-1185">Reference proteome</keyword>
<evidence type="ECO:0000256" key="8">
    <source>
        <dbReference type="SAM" id="SignalP"/>
    </source>
</evidence>
<keyword evidence="2 7" id="KW-0813">Transport</keyword>
<proteinExistence type="inferred from homology"/>
<dbReference type="InterPro" id="IPR036942">
    <property type="entry name" value="Beta-barrel_TonB_sf"/>
</dbReference>
<keyword evidence="8" id="KW-0732">Signal</keyword>
<dbReference type="InterPro" id="IPR011662">
    <property type="entry name" value="Secretin/TonB_short_N"/>
</dbReference>
<dbReference type="Gene3D" id="2.40.170.20">
    <property type="entry name" value="TonB-dependent receptor, beta-barrel domain"/>
    <property type="match status" value="1"/>
</dbReference>
<feature type="chain" id="PRO_5038135450" evidence="8">
    <location>
        <begin position="21"/>
        <end position="1142"/>
    </location>
</feature>
<keyword evidence="3 7" id="KW-1134">Transmembrane beta strand</keyword>
<comment type="similarity">
    <text evidence="7">Belongs to the TonB-dependent receptor family.</text>
</comment>
<keyword evidence="4 7" id="KW-0812">Transmembrane</keyword>
<dbReference type="Gene3D" id="2.60.40.1120">
    <property type="entry name" value="Carboxypeptidase-like, regulatory domain"/>
    <property type="match status" value="1"/>
</dbReference>
<comment type="subcellular location">
    <subcellularLocation>
        <location evidence="1 7">Cell outer membrane</location>
        <topology evidence="1 7">Multi-pass membrane protein</topology>
    </subcellularLocation>
</comment>
<dbReference type="InterPro" id="IPR023997">
    <property type="entry name" value="TonB-dep_OMP_SusC/RagA_CS"/>
</dbReference>
<comment type="caution">
    <text evidence="10">The sequence shown here is derived from an EMBL/GenBank/DDBJ whole genome shotgun (WGS) entry which is preliminary data.</text>
</comment>
<dbReference type="Gene3D" id="2.170.130.10">
    <property type="entry name" value="TonB-dependent receptor, plug domain"/>
    <property type="match status" value="1"/>
</dbReference>